<dbReference type="PROSITE" id="PS01095">
    <property type="entry name" value="GH18_1"/>
    <property type="match status" value="1"/>
</dbReference>
<feature type="signal peptide" evidence="14">
    <location>
        <begin position="1"/>
        <end position="20"/>
    </location>
</feature>
<dbReference type="Pfam" id="PF07731">
    <property type="entry name" value="Cu-oxidase_2"/>
    <property type="match status" value="1"/>
</dbReference>
<evidence type="ECO:0000313" key="16">
    <source>
        <dbReference type="EMBL" id="KAF5392985.1"/>
    </source>
</evidence>
<dbReference type="InterPro" id="IPR033138">
    <property type="entry name" value="Cu_oxidase_CS"/>
</dbReference>
<dbReference type="InterPro" id="IPR011707">
    <property type="entry name" value="Cu-oxidase-like_N"/>
</dbReference>
<keyword evidence="14" id="KW-0732">Signal</keyword>
<dbReference type="GO" id="GO:0006032">
    <property type="term" value="P:chitin catabolic process"/>
    <property type="evidence" value="ECO:0007669"/>
    <property type="project" value="UniProtKB-KW"/>
</dbReference>
<dbReference type="CDD" id="cd13903">
    <property type="entry name" value="CuRO_3_Tv-LCC_like"/>
    <property type="match status" value="1"/>
</dbReference>
<dbReference type="InterPro" id="IPR011583">
    <property type="entry name" value="Chitinase_II/V-like_cat"/>
</dbReference>
<accession>A0A8H5I1D0</accession>
<dbReference type="PROSITE" id="PS00080">
    <property type="entry name" value="MULTICOPPER_OXIDASE2"/>
    <property type="match status" value="1"/>
</dbReference>
<dbReference type="PANTHER" id="PTHR11709">
    <property type="entry name" value="MULTI-COPPER OXIDASE"/>
    <property type="match status" value="1"/>
</dbReference>
<dbReference type="PROSITE" id="PS51910">
    <property type="entry name" value="GH18_2"/>
    <property type="match status" value="1"/>
</dbReference>
<evidence type="ECO:0000256" key="3">
    <source>
        <dbReference type="ARBA" id="ARBA00022723"/>
    </source>
</evidence>
<comment type="catalytic activity">
    <reaction evidence="1">
        <text>Random endo-hydrolysis of N-acetyl-beta-D-glucosaminide (1-&gt;4)-beta-linkages in chitin and chitodextrins.</text>
        <dbReference type="EC" id="3.2.1.14"/>
    </reaction>
</comment>
<comment type="caution">
    <text evidence="16">The sequence shown here is derived from an EMBL/GenBank/DDBJ whole genome shotgun (WGS) entry which is preliminary data.</text>
</comment>
<dbReference type="GO" id="GO:0005507">
    <property type="term" value="F:copper ion binding"/>
    <property type="evidence" value="ECO:0007669"/>
    <property type="project" value="InterPro"/>
</dbReference>
<dbReference type="SUPFAM" id="SSF51445">
    <property type="entry name" value="(Trans)glycosidases"/>
    <property type="match status" value="1"/>
</dbReference>
<keyword evidence="6" id="KW-0186">Copper</keyword>
<dbReference type="InterPro" id="IPR002355">
    <property type="entry name" value="Cu_oxidase_Cu_BS"/>
</dbReference>
<keyword evidence="4 13" id="KW-0378">Hydrolase</keyword>
<dbReference type="FunFam" id="2.60.40.420:FF:000045">
    <property type="entry name" value="Laccase 2"/>
    <property type="match status" value="1"/>
</dbReference>
<dbReference type="InterPro" id="IPR001579">
    <property type="entry name" value="Glyco_hydro_18_chit_AS"/>
</dbReference>
<dbReference type="Gene3D" id="3.20.20.80">
    <property type="entry name" value="Glycosidases"/>
    <property type="match status" value="1"/>
</dbReference>
<evidence type="ECO:0000256" key="13">
    <source>
        <dbReference type="RuleBase" id="RU000489"/>
    </source>
</evidence>
<dbReference type="InterPro" id="IPR011706">
    <property type="entry name" value="Cu-oxidase_C"/>
</dbReference>
<dbReference type="Gene3D" id="3.10.50.10">
    <property type="match status" value="1"/>
</dbReference>
<dbReference type="SUPFAM" id="SSF49503">
    <property type="entry name" value="Cupredoxins"/>
    <property type="match status" value="3"/>
</dbReference>
<keyword evidence="11 13" id="KW-0326">Glycosidase</keyword>
<dbReference type="InterPro" id="IPR001117">
    <property type="entry name" value="Cu-oxidase_2nd"/>
</dbReference>
<keyword evidence="10" id="KW-0119">Carbohydrate metabolism</keyword>
<dbReference type="SUPFAM" id="SSF54556">
    <property type="entry name" value="Chitinase insertion domain"/>
    <property type="match status" value="1"/>
</dbReference>
<dbReference type="InterPro" id="IPR001223">
    <property type="entry name" value="Glyco_hydro18_cat"/>
</dbReference>
<dbReference type="InterPro" id="IPR008972">
    <property type="entry name" value="Cupredoxin"/>
</dbReference>
<dbReference type="GO" id="GO:0000272">
    <property type="term" value="P:polysaccharide catabolic process"/>
    <property type="evidence" value="ECO:0007669"/>
    <property type="project" value="UniProtKB-KW"/>
</dbReference>
<dbReference type="Gene3D" id="2.60.40.420">
    <property type="entry name" value="Cupredoxins - blue copper proteins"/>
    <property type="match status" value="3"/>
</dbReference>
<evidence type="ECO:0000256" key="9">
    <source>
        <dbReference type="ARBA" id="ARBA00023180"/>
    </source>
</evidence>
<evidence type="ECO:0000256" key="2">
    <source>
        <dbReference type="ARBA" id="ARBA00010609"/>
    </source>
</evidence>
<evidence type="ECO:0000256" key="7">
    <source>
        <dbReference type="ARBA" id="ARBA00023024"/>
    </source>
</evidence>
<protein>
    <recommendedName>
        <fullName evidence="15">GH18 domain-containing protein</fullName>
    </recommendedName>
</protein>
<dbReference type="GO" id="GO:0016491">
    <property type="term" value="F:oxidoreductase activity"/>
    <property type="evidence" value="ECO:0007669"/>
    <property type="project" value="UniProtKB-KW"/>
</dbReference>
<evidence type="ECO:0000256" key="1">
    <source>
        <dbReference type="ARBA" id="ARBA00000822"/>
    </source>
</evidence>
<sequence length="1110" mass="119974">MLLRLAAALFLLSGSVFVNAHDNPLVNSPFDHAHAHRSKLIADTKNTQSQHVSMMWFAGWHQTSTPSFTVSQINWSKYTHVAYSFATPTNACQLTLDGSNGDKLGAFVQQAHGHGVKVLIAIGGWAGSRFFSSCANPANVTAFAKTTADFVKSYNLDGVNIDWEYPNSDAIGCNVKSPQDSANYLVYLQKLRSNLPKPFVISLAAGIAPFKDANGSPLKDVSAFAAVLDMVNIMAYDIWGMWSSSVGPNAPLNDTCAASQNQQGSAVSAVAAWSNAKMPRNQLVLGVPAYGHSFLVTRDRAYVAGSSIKLAPYNTFDASAHPKGDAWAGDAGVDVCGNNEPNGDTYTFWGLVKNGFLDSSGKSANGISYRFDECSQTPYVYNPGTQIMVSFDNSQSFCSKGKFIKSNQLGGFAMWEAGGDYNDILLNSITGCMYSNLVDYFSGIVYMVHDFDNEIQPSYFSEICSSSVSDCFDGDFHNAKSALIHDCSQLRRWLILAVAAAPEIRPMETTSIESMLPGYTVTSPRLSRESTIYQSNIPALVLAGLRPIILATMGGIIHPSPAVLRLGCVESDKNLLITICHSVEEMQSLLWATGVLSVLHSANGAAVISSRGDGTVPVTLDIVNAQLAPDGFSRSTITANGTYPGPPILVQKGQTLSVTVNNLLTDPSMRRSTSLDFDGIFFSPDNSFNEGTPFVTTCPIAGTFWYHSQLSVQYVDGLRGAIIVYDPEDPHAALYDVDDESTIIQVGDWWQNSTLPMLAGYEATGIVPVSDSGTFNGVGRFQGGPEVPWPIVNVVQGKRYRFRIINQSARNVFTLSIDSHNLTIIETDGVSTVPHTVDLIEVLAGQRYSVVVAADQAVDNYWFNAPFVGGSPARNLHQNATLTRAVFRYEGAPEEDPTTPLTSGPADGVALVEADLRPLVAEPAPVPDVNITLDLVVTAGKAIWNVNNVSYLPPQTPTLVKVLNGATTDAGFNITENTFVLPPNATIQVDFPPNDDDEAHPFHMHGMNFWVVKSNSSDAVNTVDPIRRDVTGVGAAGTTIRFRTDKPGKKNLPTSPDNRLPLLPGPWFFHCHIFWHMQAGLATVMLADPEAIQDTVNPTPEWADLCPAYK</sequence>
<name>A0A8H5I1D0_9AGAR</name>
<evidence type="ECO:0000256" key="8">
    <source>
        <dbReference type="ARBA" id="ARBA00023157"/>
    </source>
</evidence>
<keyword evidence="3" id="KW-0479">Metal-binding</keyword>
<dbReference type="Pfam" id="PF00704">
    <property type="entry name" value="Glyco_hydro_18"/>
    <property type="match status" value="1"/>
</dbReference>
<keyword evidence="8" id="KW-1015">Disulfide bond</keyword>
<dbReference type="Pfam" id="PF07732">
    <property type="entry name" value="Cu-oxidase_3"/>
    <property type="match status" value="1"/>
</dbReference>
<dbReference type="PANTHER" id="PTHR11709:SF511">
    <property type="entry name" value="LACCASE"/>
    <property type="match status" value="1"/>
</dbReference>
<dbReference type="InterPro" id="IPR029070">
    <property type="entry name" value="Chitinase_insertion_sf"/>
</dbReference>
<dbReference type="AlphaFoldDB" id="A0A8H5I1D0"/>
<dbReference type="InterPro" id="IPR045087">
    <property type="entry name" value="Cu-oxidase_fam"/>
</dbReference>
<feature type="chain" id="PRO_5035003194" description="GH18 domain-containing protein" evidence="14">
    <location>
        <begin position="21"/>
        <end position="1110"/>
    </location>
</feature>
<keyword evidence="5" id="KW-0560">Oxidoreductase</keyword>
<keyword evidence="17" id="KW-1185">Reference proteome</keyword>
<evidence type="ECO:0000259" key="15">
    <source>
        <dbReference type="PROSITE" id="PS51910"/>
    </source>
</evidence>
<organism evidence="16 17">
    <name type="scientific">Collybiopsis confluens</name>
    <dbReference type="NCBI Taxonomy" id="2823264"/>
    <lineage>
        <taxon>Eukaryota</taxon>
        <taxon>Fungi</taxon>
        <taxon>Dikarya</taxon>
        <taxon>Basidiomycota</taxon>
        <taxon>Agaricomycotina</taxon>
        <taxon>Agaricomycetes</taxon>
        <taxon>Agaricomycetidae</taxon>
        <taxon>Agaricales</taxon>
        <taxon>Marasmiineae</taxon>
        <taxon>Omphalotaceae</taxon>
        <taxon>Collybiopsis</taxon>
    </lineage>
</organism>
<comment type="similarity">
    <text evidence="2">Belongs to the multicopper oxidase family.</text>
</comment>
<evidence type="ECO:0000256" key="12">
    <source>
        <dbReference type="ARBA" id="ARBA00023326"/>
    </source>
</evidence>
<evidence type="ECO:0000256" key="10">
    <source>
        <dbReference type="ARBA" id="ARBA00023277"/>
    </source>
</evidence>
<dbReference type="Proteomes" id="UP000518752">
    <property type="component" value="Unassembled WGS sequence"/>
</dbReference>
<dbReference type="GO" id="GO:0008843">
    <property type="term" value="F:endochitinase activity"/>
    <property type="evidence" value="ECO:0007669"/>
    <property type="project" value="UniProtKB-EC"/>
</dbReference>
<evidence type="ECO:0000256" key="4">
    <source>
        <dbReference type="ARBA" id="ARBA00022801"/>
    </source>
</evidence>
<evidence type="ECO:0000256" key="11">
    <source>
        <dbReference type="ARBA" id="ARBA00023295"/>
    </source>
</evidence>
<reference evidence="16 17" key="1">
    <citation type="journal article" date="2020" name="ISME J.">
        <title>Uncovering the hidden diversity of litter-decomposition mechanisms in mushroom-forming fungi.</title>
        <authorList>
            <person name="Floudas D."/>
            <person name="Bentzer J."/>
            <person name="Ahren D."/>
            <person name="Johansson T."/>
            <person name="Persson P."/>
            <person name="Tunlid A."/>
        </authorList>
    </citation>
    <scope>NUCLEOTIDE SEQUENCE [LARGE SCALE GENOMIC DNA]</scope>
    <source>
        <strain evidence="16 17">CBS 406.79</strain>
    </source>
</reference>
<dbReference type="SMART" id="SM00636">
    <property type="entry name" value="Glyco_18"/>
    <property type="match status" value="1"/>
</dbReference>
<dbReference type="InterPro" id="IPR017853">
    <property type="entry name" value="GH"/>
</dbReference>
<dbReference type="OrthoDB" id="2121828at2759"/>
<evidence type="ECO:0000256" key="14">
    <source>
        <dbReference type="SAM" id="SignalP"/>
    </source>
</evidence>
<dbReference type="Pfam" id="PF00394">
    <property type="entry name" value="Cu-oxidase"/>
    <property type="match status" value="1"/>
</dbReference>
<proteinExistence type="inferred from homology"/>
<feature type="domain" description="GH18" evidence="15">
    <location>
        <begin position="51"/>
        <end position="436"/>
    </location>
</feature>
<dbReference type="EMBL" id="JAACJN010000003">
    <property type="protein sequence ID" value="KAF5392985.1"/>
    <property type="molecule type" value="Genomic_DNA"/>
</dbReference>
<evidence type="ECO:0000256" key="6">
    <source>
        <dbReference type="ARBA" id="ARBA00023008"/>
    </source>
</evidence>
<dbReference type="GO" id="GO:0008061">
    <property type="term" value="F:chitin binding"/>
    <property type="evidence" value="ECO:0007669"/>
    <property type="project" value="InterPro"/>
</dbReference>
<evidence type="ECO:0000313" key="17">
    <source>
        <dbReference type="Proteomes" id="UP000518752"/>
    </source>
</evidence>
<keyword evidence="7" id="KW-0146">Chitin degradation</keyword>
<gene>
    <name evidence="16" type="ORF">D9757_001165</name>
</gene>
<evidence type="ECO:0000256" key="5">
    <source>
        <dbReference type="ARBA" id="ARBA00023002"/>
    </source>
</evidence>
<dbReference type="PROSITE" id="PS00079">
    <property type="entry name" value="MULTICOPPER_OXIDASE1"/>
    <property type="match status" value="2"/>
</dbReference>
<keyword evidence="9" id="KW-0325">Glycoprotein</keyword>
<keyword evidence="12" id="KW-0624">Polysaccharide degradation</keyword>